<organism evidence="9">
    <name type="scientific">Auxenochlorella protothecoides</name>
    <name type="common">Green microalga</name>
    <name type="synonym">Chlorella protothecoides</name>
    <dbReference type="NCBI Taxonomy" id="3075"/>
    <lineage>
        <taxon>Eukaryota</taxon>
        <taxon>Viridiplantae</taxon>
        <taxon>Chlorophyta</taxon>
        <taxon>core chlorophytes</taxon>
        <taxon>Trebouxiophyceae</taxon>
        <taxon>Chlorellales</taxon>
        <taxon>Chlorellaceae</taxon>
        <taxon>Auxenochlorella</taxon>
    </lineage>
</organism>
<protein>
    <recommendedName>
        <fullName evidence="10">Phosphatidylinositol N-acetylglucosaminyltransferase subunit C</fullName>
    </recommendedName>
</protein>
<evidence type="ECO:0000256" key="4">
    <source>
        <dbReference type="ARBA" id="ARBA00022502"/>
    </source>
</evidence>
<feature type="transmembrane region" description="Helical" evidence="8">
    <location>
        <begin position="174"/>
        <end position="196"/>
    </location>
</feature>
<keyword evidence="4" id="KW-0337">GPI-anchor biosynthesis</keyword>
<evidence type="ECO:0000256" key="1">
    <source>
        <dbReference type="ARBA" id="ARBA00004141"/>
    </source>
</evidence>
<dbReference type="GO" id="GO:0000506">
    <property type="term" value="C:glycosylphosphatidylinositol-N-acetylglucosaminyltransferase (GPI-GnT) complex"/>
    <property type="evidence" value="ECO:0007669"/>
    <property type="project" value="TreeGrafter"/>
</dbReference>
<keyword evidence="6 8" id="KW-1133">Transmembrane helix</keyword>
<sequence>MPPGGDPPPPPPSPWQKVLYKEQPWPDNYTSPAFLESLVVNDRVPVRSYARVVSQACPVLEQLATVCWVGALTHNLYTGRLTSTGLLLRCALFSTAGWALIRTLAPAPAPLPADPRSAAAAMLQLAAATALMSPLYSTLTLSISSDTVLACVLGLALAHLYLADYRPASSGPAASLQGSLSLAAILAAAILVASRLRDVADVAAQLLLSLLAFVLAPYARRQVGAAGAGARAALTAGTLAGAGAAVWGASRHAGALFALAVVFLGVLCPLWLVRAHKFKAKINGPWDEAVPRLGQDMREA</sequence>
<comment type="subcellular location">
    <subcellularLocation>
        <location evidence="1">Membrane</location>
        <topology evidence="1">Multi-pass membrane protein</topology>
    </subcellularLocation>
</comment>
<gene>
    <name evidence="9" type="ORF">g.18678</name>
</gene>
<dbReference type="GO" id="GO:0006506">
    <property type="term" value="P:GPI anchor biosynthetic process"/>
    <property type="evidence" value="ECO:0007669"/>
    <property type="project" value="UniProtKB-UniPathway"/>
</dbReference>
<evidence type="ECO:0008006" key="10">
    <source>
        <dbReference type="Google" id="ProtNLM"/>
    </source>
</evidence>
<feature type="transmembrane region" description="Helical" evidence="8">
    <location>
        <begin position="231"/>
        <end position="249"/>
    </location>
</feature>
<evidence type="ECO:0000256" key="6">
    <source>
        <dbReference type="ARBA" id="ARBA00022989"/>
    </source>
</evidence>
<evidence type="ECO:0000313" key="9">
    <source>
        <dbReference type="EMBL" id="JAT75837.1"/>
    </source>
</evidence>
<dbReference type="PANTHER" id="PTHR12982:SF0">
    <property type="entry name" value="PHOSPHATIDYLINOSITOL N-ACETYLGLUCOSAMINYLTRANSFERASE SUBUNIT C"/>
    <property type="match status" value="1"/>
</dbReference>
<evidence type="ECO:0000256" key="3">
    <source>
        <dbReference type="ARBA" id="ARBA00008321"/>
    </source>
</evidence>
<evidence type="ECO:0000256" key="2">
    <source>
        <dbReference type="ARBA" id="ARBA00004687"/>
    </source>
</evidence>
<evidence type="ECO:0000256" key="8">
    <source>
        <dbReference type="SAM" id="Phobius"/>
    </source>
</evidence>
<feature type="transmembrane region" description="Helical" evidence="8">
    <location>
        <begin position="255"/>
        <end position="273"/>
    </location>
</feature>
<dbReference type="UniPathway" id="UPA00196"/>
<feature type="transmembrane region" description="Helical" evidence="8">
    <location>
        <begin position="202"/>
        <end position="219"/>
    </location>
</feature>
<reference evidence="9" key="1">
    <citation type="submission" date="2015-08" db="EMBL/GenBank/DDBJ databases">
        <authorList>
            <person name="Babu N.S."/>
            <person name="Beckwith C.J."/>
            <person name="Beseler K.G."/>
            <person name="Brison A."/>
            <person name="Carone J.V."/>
            <person name="Caskin T.P."/>
            <person name="Diamond M."/>
            <person name="Durham M.E."/>
            <person name="Foxe J.M."/>
            <person name="Go M."/>
            <person name="Henderson B.A."/>
            <person name="Jones I.B."/>
            <person name="McGettigan J.A."/>
            <person name="Micheletti S.J."/>
            <person name="Nasrallah M.E."/>
            <person name="Ortiz D."/>
            <person name="Piller C.R."/>
            <person name="Privatt S.R."/>
            <person name="Schneider S.L."/>
            <person name="Sharp S."/>
            <person name="Smith T.C."/>
            <person name="Stanton J.D."/>
            <person name="Ullery H.E."/>
            <person name="Wilson R.J."/>
            <person name="Serrano M.G."/>
            <person name="Buck G."/>
            <person name="Lee V."/>
            <person name="Wang Y."/>
            <person name="Carvalho R."/>
            <person name="Voegtly L."/>
            <person name="Shi R."/>
            <person name="Duckworth R."/>
            <person name="Johnson A."/>
            <person name="Loviza R."/>
            <person name="Walstead R."/>
            <person name="Shah Z."/>
            <person name="Kiflezghi M."/>
            <person name="Wade K."/>
            <person name="Ball S.L."/>
            <person name="Bradley K.W."/>
            <person name="Asai D.J."/>
            <person name="Bowman C.A."/>
            <person name="Russell D.A."/>
            <person name="Pope W.H."/>
            <person name="Jacobs-Sera D."/>
            <person name="Hendrix R.W."/>
            <person name="Hatfull G.F."/>
        </authorList>
    </citation>
    <scope>NUCLEOTIDE SEQUENCE</scope>
</reference>
<dbReference type="PANTHER" id="PTHR12982">
    <property type="entry name" value="PHOSPHATIDYLINOSITOL GLYCAN, CLASS C"/>
    <property type="match status" value="1"/>
</dbReference>
<feature type="transmembrane region" description="Helical" evidence="8">
    <location>
        <begin position="143"/>
        <end position="162"/>
    </location>
</feature>
<dbReference type="EMBL" id="GDKF01002785">
    <property type="protein sequence ID" value="JAT75837.1"/>
    <property type="molecule type" value="Transcribed_RNA"/>
</dbReference>
<comment type="similarity">
    <text evidence="3">Belongs to the PIGC family.</text>
</comment>
<keyword evidence="7 8" id="KW-0472">Membrane</keyword>
<name>A0A1D2A9G7_AUXPR</name>
<dbReference type="PIRSF" id="PIRSF016104">
    <property type="entry name" value="GPI2"/>
    <property type="match status" value="1"/>
</dbReference>
<accession>A0A1D2A9G7</accession>
<proteinExistence type="inferred from homology"/>
<evidence type="ECO:0000256" key="7">
    <source>
        <dbReference type="ARBA" id="ARBA00023136"/>
    </source>
</evidence>
<dbReference type="Pfam" id="PF06432">
    <property type="entry name" value="GPI2"/>
    <property type="match status" value="1"/>
</dbReference>
<dbReference type="InterPro" id="IPR009450">
    <property type="entry name" value="Plno_GlcNAc_GPI2"/>
</dbReference>
<comment type="pathway">
    <text evidence="2">Glycolipid biosynthesis; glycosylphosphatidylinositol-anchor biosynthesis.</text>
</comment>
<evidence type="ECO:0000256" key="5">
    <source>
        <dbReference type="ARBA" id="ARBA00022692"/>
    </source>
</evidence>
<keyword evidence="5 8" id="KW-0812">Transmembrane</keyword>
<dbReference type="AlphaFoldDB" id="A0A1D2A9G7"/>